<feature type="domain" description="Flagellin C-terminal" evidence="5">
    <location>
        <begin position="210"/>
        <end position="289"/>
    </location>
</feature>
<dbReference type="GO" id="GO:0009424">
    <property type="term" value="C:bacterial-type flagellum hook"/>
    <property type="evidence" value="ECO:0007669"/>
    <property type="project" value="InterPro"/>
</dbReference>
<evidence type="ECO:0000313" key="7">
    <source>
        <dbReference type="Proteomes" id="UP000557217"/>
    </source>
</evidence>
<dbReference type="SUPFAM" id="SSF64518">
    <property type="entry name" value="Phase 1 flagellin"/>
    <property type="match status" value="1"/>
</dbReference>
<comment type="caution">
    <text evidence="6">The sequence shown here is derived from an EMBL/GenBank/DDBJ whole genome shotgun (WGS) entry which is preliminary data.</text>
</comment>
<feature type="domain" description="Flagellin N-terminal" evidence="4">
    <location>
        <begin position="5"/>
        <end position="140"/>
    </location>
</feature>
<dbReference type="Proteomes" id="UP000557217">
    <property type="component" value="Unassembled WGS sequence"/>
</dbReference>
<evidence type="ECO:0000313" key="6">
    <source>
        <dbReference type="EMBL" id="MBB5149720.1"/>
    </source>
</evidence>
<sequence>MRVTQSMLSNNMLRNLSNSYSKMGKLQEQITSGKKFVRLSDDPVSAVRGMSYRTDLNKAEQFTRNMQTVNTWLDTTDDALDQVGSALHRIKELVVQAANDTNTPDDREKIKAEIDQIRNQLRNLANTKVSNKYIFSGTNTLSPIFDTDGNINNVNEESVEIEVFDGITLNVNIAGKTLFTNIDDFMGELSNLLDDENTLGENISEKLGDLDRLYEEVLTARADVGARQNRVELMANRISSHSINITKRLSENEDVDYAKAITEMVTAESIHQAALSVGAKIIQQTLVDFIR</sequence>
<dbReference type="Pfam" id="PF00700">
    <property type="entry name" value="Flagellin_C"/>
    <property type="match status" value="1"/>
</dbReference>
<comment type="similarity">
    <text evidence="2">Belongs to the bacterial flagellin family.</text>
</comment>
<evidence type="ECO:0000259" key="5">
    <source>
        <dbReference type="Pfam" id="PF00700"/>
    </source>
</evidence>
<keyword evidence="3" id="KW-0975">Bacterial flagellum</keyword>
<keyword evidence="6" id="KW-0282">Flagellum</keyword>
<dbReference type="InterPro" id="IPR001492">
    <property type="entry name" value="Flagellin"/>
</dbReference>
<dbReference type="RefSeq" id="WP_168412678.1">
    <property type="nucleotide sequence ID" value="NZ_JAAXPW010000032.1"/>
</dbReference>
<evidence type="ECO:0000259" key="4">
    <source>
        <dbReference type="Pfam" id="PF00669"/>
    </source>
</evidence>
<dbReference type="InterPro" id="IPR046358">
    <property type="entry name" value="Flagellin_C"/>
</dbReference>
<comment type="subcellular location">
    <subcellularLocation>
        <location evidence="1">Bacterial flagellum</location>
    </subcellularLocation>
</comment>
<protein>
    <submittedName>
        <fullName evidence="6">Flagellar hook-associated protein 3 FlgL</fullName>
    </submittedName>
</protein>
<dbReference type="NCBIfam" id="TIGR02550">
    <property type="entry name" value="flagell_flgL"/>
    <property type="match status" value="1"/>
</dbReference>
<dbReference type="InterPro" id="IPR013384">
    <property type="entry name" value="Flagell_FlgL"/>
</dbReference>
<evidence type="ECO:0000256" key="1">
    <source>
        <dbReference type="ARBA" id="ARBA00004365"/>
    </source>
</evidence>
<evidence type="ECO:0000256" key="3">
    <source>
        <dbReference type="ARBA" id="ARBA00023143"/>
    </source>
</evidence>
<dbReference type="Gene3D" id="1.20.1330.10">
    <property type="entry name" value="f41 fragment of flagellin, N-terminal domain"/>
    <property type="match status" value="1"/>
</dbReference>
<dbReference type="Pfam" id="PF00669">
    <property type="entry name" value="Flagellin_N"/>
    <property type="match status" value="1"/>
</dbReference>
<keyword evidence="6" id="KW-0966">Cell projection</keyword>
<evidence type="ECO:0000256" key="2">
    <source>
        <dbReference type="ARBA" id="ARBA00005709"/>
    </source>
</evidence>
<dbReference type="GO" id="GO:0071973">
    <property type="term" value="P:bacterial-type flagellum-dependent cell motility"/>
    <property type="evidence" value="ECO:0007669"/>
    <property type="project" value="InterPro"/>
</dbReference>
<dbReference type="PANTHER" id="PTHR42792:SF1">
    <property type="entry name" value="FLAGELLAR HOOK-ASSOCIATED PROTEIN 3"/>
    <property type="match status" value="1"/>
</dbReference>
<gene>
    <name evidence="6" type="ORF">HNR36_002112</name>
</gene>
<dbReference type="GO" id="GO:0005198">
    <property type="term" value="F:structural molecule activity"/>
    <property type="evidence" value="ECO:0007669"/>
    <property type="project" value="InterPro"/>
</dbReference>
<keyword evidence="7" id="KW-1185">Reference proteome</keyword>
<name>A0A840PV15_URETH</name>
<organism evidence="6 7">
    <name type="scientific">Ureibacillus thermosphaericus</name>
    <dbReference type="NCBI Taxonomy" id="51173"/>
    <lineage>
        <taxon>Bacteria</taxon>
        <taxon>Bacillati</taxon>
        <taxon>Bacillota</taxon>
        <taxon>Bacilli</taxon>
        <taxon>Bacillales</taxon>
        <taxon>Caryophanaceae</taxon>
        <taxon>Ureibacillus</taxon>
    </lineage>
</organism>
<dbReference type="EMBL" id="JACHGZ010000027">
    <property type="protein sequence ID" value="MBB5149720.1"/>
    <property type="molecule type" value="Genomic_DNA"/>
</dbReference>
<dbReference type="InterPro" id="IPR001029">
    <property type="entry name" value="Flagellin_N"/>
</dbReference>
<keyword evidence="6" id="KW-0969">Cilium</keyword>
<dbReference type="AlphaFoldDB" id="A0A840PV15"/>
<reference evidence="6 7" key="1">
    <citation type="submission" date="2020-08" db="EMBL/GenBank/DDBJ databases">
        <title>Genomic Encyclopedia of Type Strains, Phase IV (KMG-IV): sequencing the most valuable type-strain genomes for metagenomic binning, comparative biology and taxonomic classification.</title>
        <authorList>
            <person name="Goeker M."/>
        </authorList>
    </citation>
    <scope>NUCLEOTIDE SEQUENCE [LARGE SCALE GENOMIC DNA]</scope>
    <source>
        <strain evidence="6 7">DSM 10633</strain>
    </source>
</reference>
<dbReference type="PANTHER" id="PTHR42792">
    <property type="entry name" value="FLAGELLIN"/>
    <property type="match status" value="1"/>
</dbReference>
<proteinExistence type="inferred from homology"/>
<accession>A0A840PV15</accession>